<gene>
    <name evidence="1" type="ORF">Ciccas_007184</name>
</gene>
<evidence type="ECO:0000313" key="1">
    <source>
        <dbReference type="EMBL" id="KAL3314199.1"/>
    </source>
</evidence>
<organism evidence="1 2">
    <name type="scientific">Cichlidogyrus casuarinus</name>
    <dbReference type="NCBI Taxonomy" id="1844966"/>
    <lineage>
        <taxon>Eukaryota</taxon>
        <taxon>Metazoa</taxon>
        <taxon>Spiralia</taxon>
        <taxon>Lophotrochozoa</taxon>
        <taxon>Platyhelminthes</taxon>
        <taxon>Monogenea</taxon>
        <taxon>Monopisthocotylea</taxon>
        <taxon>Dactylogyridea</taxon>
        <taxon>Ancyrocephalidae</taxon>
        <taxon>Cichlidogyrus</taxon>
    </lineage>
</organism>
<reference evidence="1 2" key="1">
    <citation type="submission" date="2024-11" db="EMBL/GenBank/DDBJ databases">
        <title>Adaptive evolution of stress response genes in parasites aligns with host niche diversity.</title>
        <authorList>
            <person name="Hahn C."/>
            <person name="Resl P."/>
        </authorList>
    </citation>
    <scope>NUCLEOTIDE SEQUENCE [LARGE SCALE GENOMIC DNA]</scope>
    <source>
        <strain evidence="1">EGGRZ-B1_66</strain>
        <tissue evidence="1">Body</tissue>
    </source>
</reference>
<proteinExistence type="predicted"/>
<dbReference type="Proteomes" id="UP001626550">
    <property type="component" value="Unassembled WGS sequence"/>
</dbReference>
<dbReference type="AlphaFoldDB" id="A0ABD2Q3Q4"/>
<name>A0ABD2Q3Q4_9PLAT</name>
<keyword evidence="2" id="KW-1185">Reference proteome</keyword>
<accession>A0ABD2Q3Q4</accession>
<protein>
    <submittedName>
        <fullName evidence="1">Uncharacterized protein</fullName>
    </submittedName>
</protein>
<comment type="caution">
    <text evidence="1">The sequence shown here is derived from an EMBL/GenBank/DDBJ whole genome shotgun (WGS) entry which is preliminary data.</text>
</comment>
<dbReference type="EMBL" id="JBJKFK010001069">
    <property type="protein sequence ID" value="KAL3314199.1"/>
    <property type="molecule type" value="Genomic_DNA"/>
</dbReference>
<sequence>MSLLDYSASLSNKKPFNENERKQLQCLFSQDPLKLTFDIHLNSNNEPIGIYLASSKAQCQSKNALSNLSNVEFIINTVKSTPGPT</sequence>
<evidence type="ECO:0000313" key="2">
    <source>
        <dbReference type="Proteomes" id="UP001626550"/>
    </source>
</evidence>